<proteinExistence type="inferred from homology"/>
<gene>
    <name evidence="11" type="ORF">C8D82_13829</name>
</gene>
<dbReference type="InterPro" id="IPR055348">
    <property type="entry name" value="DctQ"/>
</dbReference>
<evidence type="ECO:0000313" key="11">
    <source>
        <dbReference type="EMBL" id="PVY36029.1"/>
    </source>
</evidence>
<name>A0A2U1AHZ1_9BACT</name>
<dbReference type="PANTHER" id="PTHR35011:SF2">
    <property type="entry name" value="2,3-DIKETO-L-GULONATE TRAP TRANSPORTER SMALL PERMEASE PROTEIN YIAM"/>
    <property type="match status" value="1"/>
</dbReference>
<sequence>MLDTLKKHALRVLNVCLIAAVALLVIDVLLGVASRYLWGAQIKWTEELAGVLLIWVSYLGIAAAFEARAHLGIDILTNRFAAGMKLKMAFFIHFVTLAFTLIVFEIGGVKLVMQALHHWNVLPALQVSDVVQYLPLPVSGLFILLFEVCNLREDLKHD</sequence>
<dbReference type="GO" id="GO:0005886">
    <property type="term" value="C:plasma membrane"/>
    <property type="evidence" value="ECO:0007669"/>
    <property type="project" value="UniProtKB-SubCell"/>
</dbReference>
<reference evidence="11 12" key="1">
    <citation type="submission" date="2018-04" db="EMBL/GenBank/DDBJ databases">
        <title>Genomic Encyclopedia of Type Strains, Phase IV (KMG-IV): sequencing the most valuable type-strain genomes for metagenomic binning, comparative biology and taxonomic classification.</title>
        <authorList>
            <person name="Goeker M."/>
        </authorList>
    </citation>
    <scope>NUCLEOTIDE SEQUENCE [LARGE SCALE GENOMIC DNA]</scope>
    <source>
        <strain evidence="11 12">DSM 14823</strain>
    </source>
</reference>
<evidence type="ECO:0000259" key="10">
    <source>
        <dbReference type="Pfam" id="PF04290"/>
    </source>
</evidence>
<comment type="subcellular location">
    <subcellularLocation>
        <location evidence="1">Cell inner membrane</location>
        <topology evidence="1">Multi-pass membrane protein</topology>
    </subcellularLocation>
</comment>
<dbReference type="GO" id="GO:0015740">
    <property type="term" value="P:C4-dicarboxylate transport"/>
    <property type="evidence" value="ECO:0007669"/>
    <property type="project" value="TreeGrafter"/>
</dbReference>
<feature type="transmembrane region" description="Helical" evidence="9">
    <location>
        <begin position="88"/>
        <end position="113"/>
    </location>
</feature>
<accession>A0A2U1AHZ1</accession>
<evidence type="ECO:0000256" key="4">
    <source>
        <dbReference type="ARBA" id="ARBA00022519"/>
    </source>
</evidence>
<dbReference type="AlphaFoldDB" id="A0A2U1AHZ1"/>
<evidence type="ECO:0000256" key="3">
    <source>
        <dbReference type="ARBA" id="ARBA00022475"/>
    </source>
</evidence>
<feature type="transmembrane region" description="Helical" evidence="9">
    <location>
        <begin position="48"/>
        <end position="67"/>
    </location>
</feature>
<keyword evidence="6 9" id="KW-1133">Transmembrane helix</keyword>
<dbReference type="PANTHER" id="PTHR35011">
    <property type="entry name" value="2,3-DIKETO-L-GULONATE TRAP TRANSPORTER SMALL PERMEASE PROTEIN YIAM"/>
    <property type="match status" value="1"/>
</dbReference>
<organism evidence="11 12">
    <name type="scientific">Victivallis vadensis</name>
    <dbReference type="NCBI Taxonomy" id="172901"/>
    <lineage>
        <taxon>Bacteria</taxon>
        <taxon>Pseudomonadati</taxon>
        <taxon>Lentisphaerota</taxon>
        <taxon>Lentisphaeria</taxon>
        <taxon>Victivallales</taxon>
        <taxon>Victivallaceae</taxon>
        <taxon>Victivallis</taxon>
    </lineage>
</organism>
<evidence type="ECO:0000313" key="12">
    <source>
        <dbReference type="Proteomes" id="UP000245959"/>
    </source>
</evidence>
<keyword evidence="3" id="KW-1003">Cell membrane</keyword>
<comment type="similarity">
    <text evidence="8">Belongs to the TRAP transporter small permease family.</text>
</comment>
<dbReference type="GO" id="GO:0022857">
    <property type="term" value="F:transmembrane transporter activity"/>
    <property type="evidence" value="ECO:0007669"/>
    <property type="project" value="TreeGrafter"/>
</dbReference>
<feature type="domain" description="Tripartite ATP-independent periplasmic transporters DctQ component" evidence="10">
    <location>
        <begin position="27"/>
        <end position="156"/>
    </location>
</feature>
<keyword evidence="2" id="KW-0813">Transport</keyword>
<keyword evidence="4" id="KW-0997">Cell inner membrane</keyword>
<dbReference type="RefSeq" id="WP_116885627.1">
    <property type="nucleotide sequence ID" value="NZ_CALXNT010000124.1"/>
</dbReference>
<dbReference type="Pfam" id="PF04290">
    <property type="entry name" value="DctQ"/>
    <property type="match status" value="1"/>
</dbReference>
<evidence type="ECO:0000256" key="7">
    <source>
        <dbReference type="ARBA" id="ARBA00023136"/>
    </source>
</evidence>
<dbReference type="Proteomes" id="UP000245959">
    <property type="component" value="Unassembled WGS sequence"/>
</dbReference>
<evidence type="ECO:0000256" key="2">
    <source>
        <dbReference type="ARBA" id="ARBA00022448"/>
    </source>
</evidence>
<evidence type="ECO:0000256" key="8">
    <source>
        <dbReference type="ARBA" id="ARBA00038436"/>
    </source>
</evidence>
<dbReference type="EMBL" id="QEKH01000038">
    <property type="protein sequence ID" value="PVY36029.1"/>
    <property type="molecule type" value="Genomic_DNA"/>
</dbReference>
<keyword evidence="5 9" id="KW-0812">Transmembrane</keyword>
<evidence type="ECO:0000256" key="9">
    <source>
        <dbReference type="SAM" id="Phobius"/>
    </source>
</evidence>
<feature type="transmembrane region" description="Helical" evidence="9">
    <location>
        <begin position="133"/>
        <end position="151"/>
    </location>
</feature>
<feature type="transmembrane region" description="Helical" evidence="9">
    <location>
        <begin position="12"/>
        <end position="36"/>
    </location>
</feature>
<dbReference type="GeneID" id="78296898"/>
<comment type="caution">
    <text evidence="11">The sequence shown here is derived from an EMBL/GenBank/DDBJ whole genome shotgun (WGS) entry which is preliminary data.</text>
</comment>
<keyword evidence="12" id="KW-1185">Reference proteome</keyword>
<dbReference type="InterPro" id="IPR007387">
    <property type="entry name" value="TRAP_DctQ"/>
</dbReference>
<keyword evidence="7 9" id="KW-0472">Membrane</keyword>
<evidence type="ECO:0000256" key="1">
    <source>
        <dbReference type="ARBA" id="ARBA00004429"/>
    </source>
</evidence>
<protein>
    <submittedName>
        <fullName evidence="11">TRAP-type C4-dicarboxylate transport system permease small subunit</fullName>
    </submittedName>
</protein>
<evidence type="ECO:0000256" key="6">
    <source>
        <dbReference type="ARBA" id="ARBA00022989"/>
    </source>
</evidence>
<evidence type="ECO:0000256" key="5">
    <source>
        <dbReference type="ARBA" id="ARBA00022692"/>
    </source>
</evidence>